<dbReference type="Gene3D" id="1.10.10.10">
    <property type="entry name" value="Winged helix-like DNA-binding domain superfamily/Winged helix DNA-binding domain"/>
    <property type="match status" value="1"/>
</dbReference>
<name>A0A3R7EAD0_9BURK</name>
<dbReference type="GO" id="GO:0003700">
    <property type="term" value="F:DNA-binding transcription factor activity"/>
    <property type="evidence" value="ECO:0007669"/>
    <property type="project" value="InterPro"/>
</dbReference>
<dbReference type="SUPFAM" id="SSF46785">
    <property type="entry name" value="Winged helix' DNA-binding domain"/>
    <property type="match status" value="1"/>
</dbReference>
<keyword evidence="2" id="KW-0805">Transcription regulation</keyword>
<dbReference type="GO" id="GO:0032993">
    <property type="term" value="C:protein-DNA complex"/>
    <property type="evidence" value="ECO:0007669"/>
    <property type="project" value="TreeGrafter"/>
</dbReference>
<dbReference type="PRINTS" id="PR00039">
    <property type="entry name" value="HTHLYSR"/>
</dbReference>
<keyword evidence="4" id="KW-0804">Transcription</keyword>
<feature type="domain" description="HTH lysR-type" evidence="5">
    <location>
        <begin position="1"/>
        <end position="58"/>
    </location>
</feature>
<dbReference type="Proteomes" id="UP000283709">
    <property type="component" value="Unassembled WGS sequence"/>
</dbReference>
<dbReference type="Pfam" id="PF00126">
    <property type="entry name" value="HTH_1"/>
    <property type="match status" value="1"/>
</dbReference>
<evidence type="ECO:0000256" key="1">
    <source>
        <dbReference type="ARBA" id="ARBA00009437"/>
    </source>
</evidence>
<evidence type="ECO:0000256" key="2">
    <source>
        <dbReference type="ARBA" id="ARBA00023015"/>
    </source>
</evidence>
<evidence type="ECO:0000313" key="7">
    <source>
        <dbReference type="Proteomes" id="UP000283709"/>
    </source>
</evidence>
<keyword evidence="3" id="KW-0238">DNA-binding</keyword>
<reference evidence="6 7" key="1">
    <citation type="submission" date="2016-07" db="EMBL/GenBank/DDBJ databases">
        <title>Genome analysis of Burkholderia fungorum ES3-20.</title>
        <authorList>
            <person name="Xu D."/>
            <person name="Yao R."/>
            <person name="Zheng S."/>
        </authorList>
    </citation>
    <scope>NUCLEOTIDE SEQUENCE [LARGE SCALE GENOMIC DNA]</scope>
    <source>
        <strain evidence="6 7">ES3-20</strain>
    </source>
</reference>
<dbReference type="GO" id="GO:0003677">
    <property type="term" value="F:DNA binding"/>
    <property type="evidence" value="ECO:0007669"/>
    <property type="project" value="UniProtKB-KW"/>
</dbReference>
<dbReference type="PANTHER" id="PTHR30346:SF0">
    <property type="entry name" value="HCA OPERON TRANSCRIPTIONAL ACTIVATOR HCAR"/>
    <property type="match status" value="1"/>
</dbReference>
<dbReference type="AlphaFoldDB" id="A0A3R7EAD0"/>
<dbReference type="InterPro" id="IPR000847">
    <property type="entry name" value="LysR_HTH_N"/>
</dbReference>
<accession>A0A3R7EAD0</accession>
<dbReference type="InterPro" id="IPR005119">
    <property type="entry name" value="LysR_subst-bd"/>
</dbReference>
<dbReference type="CDD" id="cd08446">
    <property type="entry name" value="PBP2_Chlorocatechol"/>
    <property type="match status" value="1"/>
</dbReference>
<gene>
    <name evidence="6" type="ORF">BCY88_16990</name>
</gene>
<evidence type="ECO:0000259" key="5">
    <source>
        <dbReference type="PROSITE" id="PS50931"/>
    </source>
</evidence>
<dbReference type="OrthoDB" id="5292387at2"/>
<evidence type="ECO:0000256" key="4">
    <source>
        <dbReference type="ARBA" id="ARBA00023163"/>
    </source>
</evidence>
<dbReference type="InterPro" id="IPR036388">
    <property type="entry name" value="WH-like_DNA-bd_sf"/>
</dbReference>
<sequence>MELKQMRYFLALAEELNFGRAAERLHITQPPLTRNIHALEEELGTALFVRSPKGTELTEAGKALLAEVPNILGLSRRAADLARLAGQGLSGRLDVGIFSSGVLNVIPRLLAEFHTQRPNVKIGLHNMSKAEQIVALRERRITIGFNRLVPDEPDIAVDWVQREPFLVALYEGHPLCSRKIITLKDLHDQPMILYPNAPVYGLAQEVAAAFRMEGCNLNIEQEVEDVVTCIALVASRFGICVTTESAANLRLPGVVYKRLKSPTLKQIELSCLYRRGDSSAVLQAFLALVKCSRSRRGEIEY</sequence>
<organism evidence="6 7">
    <name type="scientific">Paraburkholderia fungorum</name>
    <dbReference type="NCBI Taxonomy" id="134537"/>
    <lineage>
        <taxon>Bacteria</taxon>
        <taxon>Pseudomonadati</taxon>
        <taxon>Pseudomonadota</taxon>
        <taxon>Betaproteobacteria</taxon>
        <taxon>Burkholderiales</taxon>
        <taxon>Burkholderiaceae</taxon>
        <taxon>Paraburkholderia</taxon>
    </lineage>
</organism>
<dbReference type="SUPFAM" id="SSF53850">
    <property type="entry name" value="Periplasmic binding protein-like II"/>
    <property type="match status" value="1"/>
</dbReference>
<dbReference type="Pfam" id="PF03466">
    <property type="entry name" value="LysR_substrate"/>
    <property type="match status" value="1"/>
</dbReference>
<dbReference type="FunFam" id="1.10.10.10:FF:000001">
    <property type="entry name" value="LysR family transcriptional regulator"/>
    <property type="match status" value="1"/>
</dbReference>
<dbReference type="PROSITE" id="PS50931">
    <property type="entry name" value="HTH_LYSR"/>
    <property type="match status" value="1"/>
</dbReference>
<dbReference type="EMBL" id="MCAS01000003">
    <property type="protein sequence ID" value="RKF49871.1"/>
    <property type="molecule type" value="Genomic_DNA"/>
</dbReference>
<comment type="caution">
    <text evidence="6">The sequence shown here is derived from an EMBL/GenBank/DDBJ whole genome shotgun (WGS) entry which is preliminary data.</text>
</comment>
<dbReference type="RefSeq" id="WP_120343162.1">
    <property type="nucleotide sequence ID" value="NZ_MCAS01000003.1"/>
</dbReference>
<dbReference type="InterPro" id="IPR036390">
    <property type="entry name" value="WH_DNA-bd_sf"/>
</dbReference>
<protein>
    <submittedName>
        <fullName evidence="6">LysR family transcriptional regulator</fullName>
    </submittedName>
</protein>
<evidence type="ECO:0000313" key="6">
    <source>
        <dbReference type="EMBL" id="RKF49871.1"/>
    </source>
</evidence>
<proteinExistence type="inferred from homology"/>
<dbReference type="Gene3D" id="3.40.190.10">
    <property type="entry name" value="Periplasmic binding protein-like II"/>
    <property type="match status" value="2"/>
</dbReference>
<dbReference type="PANTHER" id="PTHR30346">
    <property type="entry name" value="TRANSCRIPTIONAL DUAL REGULATOR HCAR-RELATED"/>
    <property type="match status" value="1"/>
</dbReference>
<evidence type="ECO:0000256" key="3">
    <source>
        <dbReference type="ARBA" id="ARBA00023125"/>
    </source>
</evidence>
<comment type="similarity">
    <text evidence="1">Belongs to the LysR transcriptional regulatory family.</text>
</comment>